<feature type="region of interest" description="Disordered" evidence="2">
    <location>
        <begin position="765"/>
        <end position="786"/>
    </location>
</feature>
<gene>
    <name evidence="3" type="ORF">FGO68_gene9530</name>
</gene>
<dbReference type="EMBL" id="RRYP01002362">
    <property type="protein sequence ID" value="TNV84858.1"/>
    <property type="molecule type" value="Genomic_DNA"/>
</dbReference>
<evidence type="ECO:0000313" key="3">
    <source>
        <dbReference type="EMBL" id="TNV84858.1"/>
    </source>
</evidence>
<dbReference type="OrthoDB" id="10443974at2759"/>
<feature type="region of interest" description="Disordered" evidence="2">
    <location>
        <begin position="710"/>
        <end position="729"/>
    </location>
</feature>
<comment type="caution">
    <text evidence="3">The sequence shown here is derived from an EMBL/GenBank/DDBJ whole genome shotgun (WGS) entry which is preliminary data.</text>
</comment>
<reference evidence="3" key="1">
    <citation type="submission" date="2019-06" db="EMBL/GenBank/DDBJ databases">
        <authorList>
            <person name="Zheng W."/>
        </authorList>
    </citation>
    <scope>NUCLEOTIDE SEQUENCE</scope>
    <source>
        <strain evidence="3">QDHG01</strain>
    </source>
</reference>
<name>A0A8J8T859_HALGN</name>
<accession>A0A8J8T859</accession>
<feature type="region of interest" description="Disordered" evidence="2">
    <location>
        <begin position="22"/>
        <end position="59"/>
    </location>
</feature>
<keyword evidence="1" id="KW-0175">Coiled coil</keyword>
<feature type="compositionally biased region" description="Basic and acidic residues" evidence="2">
    <location>
        <begin position="770"/>
        <end position="786"/>
    </location>
</feature>
<organism evidence="3 4">
    <name type="scientific">Halteria grandinella</name>
    <dbReference type="NCBI Taxonomy" id="5974"/>
    <lineage>
        <taxon>Eukaryota</taxon>
        <taxon>Sar</taxon>
        <taxon>Alveolata</taxon>
        <taxon>Ciliophora</taxon>
        <taxon>Intramacronucleata</taxon>
        <taxon>Spirotrichea</taxon>
        <taxon>Stichotrichia</taxon>
        <taxon>Sporadotrichida</taxon>
        <taxon>Halteriidae</taxon>
        <taxon>Halteria</taxon>
    </lineage>
</organism>
<sequence>MSVERNPAVKFIRIEKAKEYKDYQRLPKFDHKPLAVINPSPRKKQSPPRSPSPTFALSALSAKIQTKKYEPKQIPDHLLRAPMDSFTSSPTHAGKKASGGGRPKTAGGKRGASAKGGVKRYESGESKRAKRAEINRKTLFLEIKRLIDKAEEVASSPGGSQEVPLIPGVAATNLTDVKTAIRDKRLLRFLCSQLTANKNIQLLLLKQEFVTFIRLLMTTGSTPQAPRDQTFTEGEIGDMFLLLCKKLEVPGATPTENGKKGGVPAVDTKSKEQLLTKAELELRDLRLDLAILDAMFDKWYKEEENLSGALNMKLIKQKNLELRQKLDAWKKRAEERKRLSKRAFEHGKKLREAFEKRQDDFNIEKEKVIACVIDYNQFKEAKERCEKEEKIVNDFLCQLPEGGIGHQILEIKDLERVLETETRAFKIESQLLRDFAGVVRTECVMNQHFFSFYDIPDLIVKKKYQRKEYEQIIKLLNKVKKCYLVHKATIVSEKPVAELVVTDEDLVPLELFDQVLSLRESKQDEKRQQIVAMIQKMKSDAQQKIKSMGVDTEKTKKIVENSVFIHSLNQAMESLHSQLFTFYYKHQLLYLHFVVQQPMFKAAREFEGQYLECLRVEKMENKFNKEWRDRLQKEIMRFNGKAVAGGDGYSESISDNTSEGMRSQKAQQQRPKSAMKAGAQGAGAQQVKFNQQQRNNEQDVDDAIAMLNPGAAGAGKRKDSGDSLNFRDTGKNESFINPIAVDGFGDSGGFDPSHRDAANAFLDDEEKEAEEARRFQDEKKRQNESPYKEFYRDTTGNFYDPAKKFGIIQDNSLLYDNVTTSYPLNLPTDYYLKYIQSTLPQKDAATKWFIRPHHLETLTSHQQSVKDDVLNTRYYSHYNQQHGKKEERNEAEEAIKMIEGHLGRLRQLNFDTAMQRGIPVDQIENAIEEQRHQIQRQAQEEFEKIISDKNRMDSKGLIIEAYESVLLERRRLEKELLNSKRFKEFEKNRPPQDKWYELKSAEFTKELYRNRMALKPNDENRVYLQTLQDKNLY</sequence>
<feature type="compositionally biased region" description="Basic and acidic residues" evidence="2">
    <location>
        <begin position="22"/>
        <end position="33"/>
    </location>
</feature>
<evidence type="ECO:0000256" key="2">
    <source>
        <dbReference type="SAM" id="MobiDB-lite"/>
    </source>
</evidence>
<evidence type="ECO:0000256" key="1">
    <source>
        <dbReference type="SAM" id="Coils"/>
    </source>
</evidence>
<dbReference type="Proteomes" id="UP000785679">
    <property type="component" value="Unassembled WGS sequence"/>
</dbReference>
<feature type="compositionally biased region" description="Basic and acidic residues" evidence="2">
    <location>
        <begin position="119"/>
        <end position="129"/>
    </location>
</feature>
<proteinExistence type="predicted"/>
<feature type="region of interest" description="Disordered" evidence="2">
    <location>
        <begin position="81"/>
        <end position="129"/>
    </location>
</feature>
<feature type="compositionally biased region" description="Low complexity" evidence="2">
    <location>
        <begin position="677"/>
        <end position="686"/>
    </location>
</feature>
<feature type="coiled-coil region" evidence="1">
    <location>
        <begin position="268"/>
        <end position="339"/>
    </location>
</feature>
<keyword evidence="4" id="KW-1185">Reference proteome</keyword>
<protein>
    <submittedName>
        <fullName evidence="3">Uncharacterized protein</fullName>
    </submittedName>
</protein>
<evidence type="ECO:0000313" key="4">
    <source>
        <dbReference type="Proteomes" id="UP000785679"/>
    </source>
</evidence>
<dbReference type="AlphaFoldDB" id="A0A8J8T859"/>
<feature type="region of interest" description="Disordered" evidence="2">
    <location>
        <begin position="644"/>
        <end position="697"/>
    </location>
</feature>
<feature type="compositionally biased region" description="Polar residues" evidence="2">
    <location>
        <begin position="651"/>
        <end position="671"/>
    </location>
</feature>